<dbReference type="AlphaFoldDB" id="A0A484BD94"/>
<accession>A0A484BD94</accession>
<sequence>MAKQGRQQGSQRQSQLDKQQQQQLQRQLQQQLQLNLMQHQQIHVHCCSHSWGSLLIACGKRNATDKAANWGAQEAPGVLISINVIFNQHRQQTVQTAPDSRTAGQPDGAAPA</sequence>
<feature type="compositionally biased region" description="Polar residues" evidence="1">
    <location>
        <begin position="91"/>
        <end position="103"/>
    </location>
</feature>
<dbReference type="EMBL" id="LSRL02000067">
    <property type="protein sequence ID" value="TDG45980.1"/>
    <property type="molecule type" value="Genomic_DNA"/>
</dbReference>
<feature type="region of interest" description="Disordered" evidence="1">
    <location>
        <begin position="91"/>
        <end position="112"/>
    </location>
</feature>
<keyword evidence="3" id="KW-1185">Reference proteome</keyword>
<feature type="region of interest" description="Disordered" evidence="1">
    <location>
        <begin position="1"/>
        <end position="24"/>
    </location>
</feature>
<evidence type="ECO:0000313" key="2">
    <source>
        <dbReference type="EMBL" id="TDG45980.1"/>
    </source>
</evidence>
<name>A0A484BD94_DRONA</name>
<reference evidence="2 3" key="1">
    <citation type="journal article" date="2019" name="J. Hered.">
        <title>An Improved Genome Assembly for Drosophila navojoa, the Basal Species in the mojavensis Cluster.</title>
        <authorList>
            <person name="Vanderlinde T."/>
            <person name="Dupim E.G."/>
            <person name="Nazario-Yepiz N.O."/>
            <person name="Carvalho A.B."/>
        </authorList>
    </citation>
    <scope>NUCLEOTIDE SEQUENCE [LARGE SCALE GENOMIC DNA]</scope>
    <source>
        <strain evidence="2">Navoj_Jal97</strain>
        <tissue evidence="2">Whole organism</tissue>
    </source>
</reference>
<dbReference type="Proteomes" id="UP000295192">
    <property type="component" value="Unassembled WGS sequence"/>
</dbReference>
<protein>
    <submittedName>
        <fullName evidence="2">Uncharacterized protein</fullName>
    </submittedName>
</protein>
<organism evidence="2 3">
    <name type="scientific">Drosophila navojoa</name>
    <name type="common">Fruit fly</name>
    <dbReference type="NCBI Taxonomy" id="7232"/>
    <lineage>
        <taxon>Eukaryota</taxon>
        <taxon>Metazoa</taxon>
        <taxon>Ecdysozoa</taxon>
        <taxon>Arthropoda</taxon>
        <taxon>Hexapoda</taxon>
        <taxon>Insecta</taxon>
        <taxon>Pterygota</taxon>
        <taxon>Neoptera</taxon>
        <taxon>Endopterygota</taxon>
        <taxon>Diptera</taxon>
        <taxon>Brachycera</taxon>
        <taxon>Muscomorpha</taxon>
        <taxon>Ephydroidea</taxon>
        <taxon>Drosophilidae</taxon>
        <taxon>Drosophila</taxon>
    </lineage>
</organism>
<evidence type="ECO:0000256" key="1">
    <source>
        <dbReference type="SAM" id="MobiDB-lite"/>
    </source>
</evidence>
<proteinExistence type="predicted"/>
<evidence type="ECO:0000313" key="3">
    <source>
        <dbReference type="Proteomes" id="UP000295192"/>
    </source>
</evidence>
<comment type="caution">
    <text evidence="2">The sequence shown here is derived from an EMBL/GenBank/DDBJ whole genome shotgun (WGS) entry which is preliminary data.</text>
</comment>
<gene>
    <name evidence="2" type="ORF">AWZ03_007580</name>
</gene>